<dbReference type="PANTHER" id="PTHR22775">
    <property type="entry name" value="SORTING NEXIN"/>
    <property type="match status" value="1"/>
</dbReference>
<dbReference type="STRING" id="1051890.A0A3N4LRX3"/>
<dbReference type="GO" id="GO:0035091">
    <property type="term" value="F:phosphatidylinositol binding"/>
    <property type="evidence" value="ECO:0007669"/>
    <property type="project" value="InterPro"/>
</dbReference>
<organism evidence="4 5">
    <name type="scientific">Terfezia boudieri ATCC MYA-4762</name>
    <dbReference type="NCBI Taxonomy" id="1051890"/>
    <lineage>
        <taxon>Eukaryota</taxon>
        <taxon>Fungi</taxon>
        <taxon>Dikarya</taxon>
        <taxon>Ascomycota</taxon>
        <taxon>Pezizomycotina</taxon>
        <taxon>Pezizomycetes</taxon>
        <taxon>Pezizales</taxon>
        <taxon>Pezizaceae</taxon>
        <taxon>Terfezia</taxon>
    </lineage>
</organism>
<feature type="domain" description="PX" evidence="3">
    <location>
        <begin position="1"/>
        <end position="116"/>
    </location>
</feature>
<dbReference type="PROSITE" id="PS50192">
    <property type="entry name" value="T_SNARE"/>
    <property type="match status" value="1"/>
</dbReference>
<gene>
    <name evidence="4" type="ORF">L211DRAFT_783061</name>
</gene>
<dbReference type="SUPFAM" id="SSF64268">
    <property type="entry name" value="PX domain"/>
    <property type="match status" value="1"/>
</dbReference>
<protein>
    <submittedName>
        <fullName evidence="4">Phox-like protein</fullName>
    </submittedName>
</protein>
<dbReference type="SUPFAM" id="SSF58038">
    <property type="entry name" value="SNARE fusion complex"/>
    <property type="match status" value="1"/>
</dbReference>
<dbReference type="Pfam" id="PF00787">
    <property type="entry name" value="PX"/>
    <property type="match status" value="1"/>
</dbReference>
<feature type="domain" description="T-SNARE coiled-coil homology" evidence="2">
    <location>
        <begin position="328"/>
        <end position="380"/>
    </location>
</feature>
<feature type="region of interest" description="Disordered" evidence="1">
    <location>
        <begin position="262"/>
        <end position="306"/>
    </location>
</feature>
<dbReference type="PANTHER" id="PTHR22775:SF3">
    <property type="entry name" value="SORTING NEXIN-13"/>
    <property type="match status" value="1"/>
</dbReference>
<dbReference type="EMBL" id="ML121537">
    <property type="protein sequence ID" value="RPB25664.1"/>
    <property type="molecule type" value="Genomic_DNA"/>
</dbReference>
<feature type="compositionally biased region" description="Gly residues" evidence="1">
    <location>
        <begin position="288"/>
        <end position="303"/>
    </location>
</feature>
<dbReference type="InterPro" id="IPR036871">
    <property type="entry name" value="PX_dom_sf"/>
</dbReference>
<reference evidence="4 5" key="1">
    <citation type="journal article" date="2018" name="Nat. Ecol. Evol.">
        <title>Pezizomycetes genomes reveal the molecular basis of ectomycorrhizal truffle lifestyle.</title>
        <authorList>
            <person name="Murat C."/>
            <person name="Payen T."/>
            <person name="Noel B."/>
            <person name="Kuo A."/>
            <person name="Morin E."/>
            <person name="Chen J."/>
            <person name="Kohler A."/>
            <person name="Krizsan K."/>
            <person name="Balestrini R."/>
            <person name="Da Silva C."/>
            <person name="Montanini B."/>
            <person name="Hainaut M."/>
            <person name="Levati E."/>
            <person name="Barry K.W."/>
            <person name="Belfiori B."/>
            <person name="Cichocki N."/>
            <person name="Clum A."/>
            <person name="Dockter R.B."/>
            <person name="Fauchery L."/>
            <person name="Guy J."/>
            <person name="Iotti M."/>
            <person name="Le Tacon F."/>
            <person name="Lindquist E.A."/>
            <person name="Lipzen A."/>
            <person name="Malagnac F."/>
            <person name="Mello A."/>
            <person name="Molinier V."/>
            <person name="Miyauchi S."/>
            <person name="Poulain J."/>
            <person name="Riccioni C."/>
            <person name="Rubini A."/>
            <person name="Sitrit Y."/>
            <person name="Splivallo R."/>
            <person name="Traeger S."/>
            <person name="Wang M."/>
            <person name="Zifcakova L."/>
            <person name="Wipf D."/>
            <person name="Zambonelli A."/>
            <person name="Paolocci F."/>
            <person name="Nowrousian M."/>
            <person name="Ottonello S."/>
            <person name="Baldrian P."/>
            <person name="Spatafora J.W."/>
            <person name="Henrissat B."/>
            <person name="Nagy L.G."/>
            <person name="Aury J.M."/>
            <person name="Wincker P."/>
            <person name="Grigoriev I.V."/>
            <person name="Bonfante P."/>
            <person name="Martin F.M."/>
        </authorList>
    </citation>
    <scope>NUCLEOTIDE SEQUENCE [LARGE SCALE GENOMIC DNA]</scope>
    <source>
        <strain evidence="4 5">ATCC MYA-4762</strain>
    </source>
</reference>
<evidence type="ECO:0000259" key="2">
    <source>
        <dbReference type="PROSITE" id="PS50192"/>
    </source>
</evidence>
<dbReference type="SMART" id="SM00312">
    <property type="entry name" value="PX"/>
    <property type="match status" value="1"/>
</dbReference>
<evidence type="ECO:0000259" key="3">
    <source>
        <dbReference type="PROSITE" id="PS50195"/>
    </source>
</evidence>
<dbReference type="InterPro" id="IPR000727">
    <property type="entry name" value="T_SNARE_dom"/>
</dbReference>
<evidence type="ECO:0000313" key="5">
    <source>
        <dbReference type="Proteomes" id="UP000267821"/>
    </source>
</evidence>
<dbReference type="PROSITE" id="PS50195">
    <property type="entry name" value="PX"/>
    <property type="match status" value="1"/>
</dbReference>
<feature type="region of interest" description="Disordered" evidence="1">
    <location>
        <begin position="220"/>
        <end position="241"/>
    </location>
</feature>
<accession>A0A3N4LRX3</accession>
<feature type="compositionally biased region" description="Low complexity" evidence="1">
    <location>
        <begin position="272"/>
        <end position="282"/>
    </location>
</feature>
<dbReference type="AlphaFoldDB" id="A0A3N4LRX3"/>
<dbReference type="Proteomes" id="UP000267821">
    <property type="component" value="Unassembled WGS sequence"/>
</dbReference>
<evidence type="ECO:0000256" key="1">
    <source>
        <dbReference type="SAM" id="MobiDB-lite"/>
    </source>
</evidence>
<dbReference type="InterPro" id="IPR001683">
    <property type="entry name" value="PX_dom"/>
</dbReference>
<dbReference type="FunCoup" id="A0A3N4LRX3">
    <property type="interactions" value="127"/>
</dbReference>
<keyword evidence="5" id="KW-1185">Reference proteome</keyword>
<dbReference type="InParanoid" id="A0A3N4LRX3"/>
<dbReference type="OrthoDB" id="428895at2759"/>
<name>A0A3N4LRX3_9PEZI</name>
<sequence length="380" mass="41279">MSLKLSIPTASIVDTTDKPYTVYNILVRFPLREHTLSKRYSELLNFHQTLTTHASIPPPSPFPPKSYWPRTIISPSLTEDRRQALERYLQSILESSDPRWRNSSIWRQFLNLPPSWSAGSSSSSNGKGSIGAASGAGGIAAIASTGQPVIDAGLWLDVHRELKALLHDARLFLSKRDQAVSPAEQHESAAGAKRCIVKAGGILTALESGLKVMAEVSAPTAAKRGSNGSGNGASDLGEGEIRRRKDLLASARKEREALETLANSLASKRPNATSATPSATAADKANLFGGGRNGGASTGGGRRVLGVPLPETERTRELDNDGVLHLQKQYLRDQDQDLESMLKTVVRQREIGQAIHQELDEQIVILNALDQDVSRYVMYW</sequence>
<dbReference type="CDD" id="cd06897">
    <property type="entry name" value="PX_SNARE"/>
    <property type="match status" value="1"/>
</dbReference>
<evidence type="ECO:0000313" key="4">
    <source>
        <dbReference type="EMBL" id="RPB25664.1"/>
    </source>
</evidence>
<dbReference type="Gene3D" id="3.30.1520.10">
    <property type="entry name" value="Phox-like domain"/>
    <property type="match status" value="1"/>
</dbReference>
<dbReference type="Gene3D" id="1.20.5.110">
    <property type="match status" value="1"/>
</dbReference>
<proteinExistence type="predicted"/>